<proteinExistence type="predicted"/>
<evidence type="ECO:0000313" key="6">
    <source>
        <dbReference type="Proteomes" id="UP000001823"/>
    </source>
</evidence>
<keyword evidence="6" id="KW-1185">Reference proteome</keyword>
<dbReference type="eggNOG" id="COG1846">
    <property type="taxonomic scope" value="Bacteria"/>
</dbReference>
<dbReference type="PROSITE" id="PS50995">
    <property type="entry name" value="HTH_MARR_2"/>
    <property type="match status" value="1"/>
</dbReference>
<dbReference type="RefSeq" id="WP_011590571.1">
    <property type="nucleotide sequence ID" value="NC_008261.1"/>
</dbReference>
<dbReference type="Gene3D" id="1.10.10.10">
    <property type="entry name" value="Winged helix-like DNA-binding domain superfamily/Winged helix DNA-binding domain"/>
    <property type="match status" value="1"/>
</dbReference>
<dbReference type="PANTHER" id="PTHR42756">
    <property type="entry name" value="TRANSCRIPTIONAL REGULATOR, MARR"/>
    <property type="match status" value="1"/>
</dbReference>
<dbReference type="Pfam" id="PF01047">
    <property type="entry name" value="MarR"/>
    <property type="match status" value="1"/>
</dbReference>
<dbReference type="GO" id="GO:0003700">
    <property type="term" value="F:DNA-binding transcription factor activity"/>
    <property type="evidence" value="ECO:0007669"/>
    <property type="project" value="InterPro"/>
</dbReference>
<dbReference type="Proteomes" id="UP000001823">
    <property type="component" value="Chromosome"/>
</dbReference>
<evidence type="ECO:0000256" key="2">
    <source>
        <dbReference type="ARBA" id="ARBA00023125"/>
    </source>
</evidence>
<dbReference type="InterPro" id="IPR023187">
    <property type="entry name" value="Tscrpt_reg_MarR-type_CS"/>
</dbReference>
<dbReference type="InterPro" id="IPR000835">
    <property type="entry name" value="HTH_MarR-typ"/>
</dbReference>
<dbReference type="PRINTS" id="PR00598">
    <property type="entry name" value="HTHMARR"/>
</dbReference>
<dbReference type="STRING" id="195103.CPF_1106"/>
<feature type="domain" description="HTH marR-type" evidence="4">
    <location>
        <begin position="5"/>
        <end position="137"/>
    </location>
</feature>
<dbReference type="InterPro" id="IPR036388">
    <property type="entry name" value="WH-like_DNA-bd_sf"/>
</dbReference>
<dbReference type="EMBL" id="CP000246">
    <property type="protein sequence ID" value="ABG82197.1"/>
    <property type="molecule type" value="Genomic_DNA"/>
</dbReference>
<keyword evidence="1" id="KW-0805">Transcription regulation</keyword>
<dbReference type="AlphaFoldDB" id="A0A0H2YNY8"/>
<evidence type="ECO:0000256" key="3">
    <source>
        <dbReference type="ARBA" id="ARBA00023163"/>
    </source>
</evidence>
<dbReference type="SMART" id="SM00347">
    <property type="entry name" value="HTH_MARR"/>
    <property type="match status" value="1"/>
</dbReference>
<sequence>MNYDSFEIAMLIKEIYSSTMGKVSEGLKESGLTHQQITVIKLIAHKGKVTVKELCDEMSLAKGTVSGIVSRLENMGYVEKFKDEKDKRNTYIVFSKKGVDFAKTFRCDINNSFDSVFENFTHEEVNEIREVLLKLRDKIK</sequence>
<dbReference type="PaxDb" id="195103-CPF_1106"/>
<organism evidence="5 6">
    <name type="scientific">Clostridium perfringens (strain ATCC 13124 / DSM 756 / JCM 1290 / NCIMB 6125 / NCTC 8237 / Type A)</name>
    <dbReference type="NCBI Taxonomy" id="195103"/>
    <lineage>
        <taxon>Bacteria</taxon>
        <taxon>Bacillati</taxon>
        <taxon>Bacillota</taxon>
        <taxon>Clostridia</taxon>
        <taxon>Eubacteriales</taxon>
        <taxon>Clostridiaceae</taxon>
        <taxon>Clostridium</taxon>
    </lineage>
</organism>
<dbReference type="InterPro" id="IPR036390">
    <property type="entry name" value="WH_DNA-bd_sf"/>
</dbReference>
<keyword evidence="2" id="KW-0238">DNA-binding</keyword>
<dbReference type="SUPFAM" id="SSF46785">
    <property type="entry name" value="Winged helix' DNA-binding domain"/>
    <property type="match status" value="1"/>
</dbReference>
<protein>
    <submittedName>
        <fullName evidence="5">Transcriptional regulator, MarR family</fullName>
    </submittedName>
</protein>
<gene>
    <name evidence="5" type="ordered locus">CPF_1106</name>
</gene>
<evidence type="ECO:0000313" key="5">
    <source>
        <dbReference type="EMBL" id="ABG82197.1"/>
    </source>
</evidence>
<evidence type="ECO:0000259" key="4">
    <source>
        <dbReference type="PROSITE" id="PS50995"/>
    </source>
</evidence>
<evidence type="ECO:0000256" key="1">
    <source>
        <dbReference type="ARBA" id="ARBA00023015"/>
    </source>
</evidence>
<dbReference type="HOGENOM" id="CLU_083287_27_7_9"/>
<dbReference type="GO" id="GO:0003677">
    <property type="term" value="F:DNA binding"/>
    <property type="evidence" value="ECO:0007669"/>
    <property type="project" value="UniProtKB-KW"/>
</dbReference>
<dbReference type="KEGG" id="cpf:CPF_1106"/>
<dbReference type="PROSITE" id="PS01117">
    <property type="entry name" value="HTH_MARR_1"/>
    <property type="match status" value="1"/>
</dbReference>
<reference evidence="5 6" key="1">
    <citation type="journal article" date="2006" name="Genome Res.">
        <title>Skewed genomic variability in strains of the toxigenic bacterial pathogen, Clostridium perfringens.</title>
        <authorList>
            <person name="Myers G.S."/>
            <person name="Rasko D.A."/>
            <person name="Cheung J.K."/>
            <person name="Ravel J."/>
            <person name="Seshadri R."/>
            <person name="Deboy R.T."/>
            <person name="Ren Q."/>
            <person name="Varga J."/>
            <person name="Awad M.M."/>
            <person name="Brinkac L.M."/>
            <person name="Daugherty S.C."/>
            <person name="Haft D.H."/>
            <person name="Dodson R.J."/>
            <person name="Madupu R."/>
            <person name="Nelson W.C."/>
            <person name="Rosovitz M.J."/>
            <person name="Sullivan S.A."/>
            <person name="Khouri H."/>
            <person name="Dimitrov G.I."/>
            <person name="Watkins K.L."/>
            <person name="Mulligan S."/>
            <person name="Benton J."/>
            <person name="Radune D."/>
            <person name="Fisher D.J."/>
            <person name="Atkins H.S."/>
            <person name="Hiscox T."/>
            <person name="Jost B.H."/>
            <person name="Billington S.J."/>
            <person name="Songer J.G."/>
            <person name="McClane B.A."/>
            <person name="Titball R.W."/>
            <person name="Rood J.I."/>
            <person name="Melville S.B."/>
            <person name="Paulsen I.T."/>
        </authorList>
    </citation>
    <scope>NUCLEOTIDE SEQUENCE [LARGE SCALE GENOMIC DNA]</scope>
    <source>
        <strain evidence="6">ATCC 13124 / DSM 756 / JCM 1290 / NCIMB 6125 / NCTC 8237 / S 107 / Type A</strain>
    </source>
</reference>
<dbReference type="PANTHER" id="PTHR42756:SF1">
    <property type="entry name" value="TRANSCRIPTIONAL REPRESSOR OF EMRAB OPERON"/>
    <property type="match status" value="1"/>
</dbReference>
<keyword evidence="3" id="KW-0804">Transcription</keyword>
<accession>A0A0H2YNY8</accession>
<name>A0A0H2YNY8_CLOP1</name>